<gene>
    <name evidence="1" type="ORF">LOK49_LG03G01730</name>
</gene>
<proteinExistence type="predicted"/>
<sequence length="235" mass="27261">MKHVMGAYNPSWLHFIAVSTVTFFFINHVLNCQERCDTHFMYNINSPSLLRFSMMVPFSAVLVILCNGFAYTCPECNFYLDIKCSVFLDQSVMNLKNTSCVSTCCAMLPTIVRHRNHKHLRVLRYSPIEGEVEDPDQCICDICEYFRNPMHWFYCAECNFTAHLDCAGDPWKYIKLGGTTYEYEPHPHPLALAKMTRIHCDDLCEICGDPCKAMTFQCAECKFNVDWNFDTKLFI</sequence>
<evidence type="ECO:0000313" key="2">
    <source>
        <dbReference type="Proteomes" id="UP001060215"/>
    </source>
</evidence>
<name>A0ACC0IFF8_9ERIC</name>
<dbReference type="Proteomes" id="UP001060215">
    <property type="component" value="Chromosome 6"/>
</dbReference>
<reference evidence="1 2" key="1">
    <citation type="journal article" date="2022" name="Plant J.">
        <title>Chromosome-level genome of Camellia lanceoleosa provides a valuable resource for understanding genome evolution and self-incompatibility.</title>
        <authorList>
            <person name="Gong W."/>
            <person name="Xiao S."/>
            <person name="Wang L."/>
            <person name="Liao Z."/>
            <person name="Chang Y."/>
            <person name="Mo W."/>
            <person name="Hu G."/>
            <person name="Li W."/>
            <person name="Zhao G."/>
            <person name="Zhu H."/>
            <person name="Hu X."/>
            <person name="Ji K."/>
            <person name="Xiang X."/>
            <person name="Song Q."/>
            <person name="Yuan D."/>
            <person name="Jin S."/>
            <person name="Zhang L."/>
        </authorList>
    </citation>
    <scope>NUCLEOTIDE SEQUENCE [LARGE SCALE GENOMIC DNA]</scope>
    <source>
        <strain evidence="1">SQ_2022a</strain>
    </source>
</reference>
<organism evidence="1 2">
    <name type="scientific">Camellia lanceoleosa</name>
    <dbReference type="NCBI Taxonomy" id="1840588"/>
    <lineage>
        <taxon>Eukaryota</taxon>
        <taxon>Viridiplantae</taxon>
        <taxon>Streptophyta</taxon>
        <taxon>Embryophyta</taxon>
        <taxon>Tracheophyta</taxon>
        <taxon>Spermatophyta</taxon>
        <taxon>Magnoliopsida</taxon>
        <taxon>eudicotyledons</taxon>
        <taxon>Gunneridae</taxon>
        <taxon>Pentapetalae</taxon>
        <taxon>asterids</taxon>
        <taxon>Ericales</taxon>
        <taxon>Theaceae</taxon>
        <taxon>Camellia</taxon>
    </lineage>
</organism>
<evidence type="ECO:0000313" key="1">
    <source>
        <dbReference type="EMBL" id="KAI8023713.1"/>
    </source>
</evidence>
<comment type="caution">
    <text evidence="1">The sequence shown here is derived from an EMBL/GenBank/DDBJ whole genome shotgun (WGS) entry which is preliminary data.</text>
</comment>
<dbReference type="EMBL" id="CM045763">
    <property type="protein sequence ID" value="KAI8023713.1"/>
    <property type="molecule type" value="Genomic_DNA"/>
</dbReference>
<protein>
    <submittedName>
        <fullName evidence="1">Uncharacterized protein</fullName>
    </submittedName>
</protein>
<accession>A0ACC0IFF8</accession>
<keyword evidence="2" id="KW-1185">Reference proteome</keyword>